<dbReference type="RefSeq" id="WP_338007145.1">
    <property type="nucleotide sequence ID" value="NZ_JAOPKB010000002.1"/>
</dbReference>
<protein>
    <submittedName>
        <fullName evidence="2">Uncharacterized protein</fullName>
    </submittedName>
</protein>
<sequence length="77" mass="8370">MDRILEICTNTLALVFIGVIGVLISQILMDLNPSGPFAHIISLIVEIWVSAIVIFSIGGILLAYIYISDILLASNVR</sequence>
<feature type="transmembrane region" description="Helical" evidence="1">
    <location>
        <begin position="7"/>
        <end position="28"/>
    </location>
</feature>
<reference evidence="2 3" key="1">
    <citation type="submission" date="2022-09" db="EMBL/GenBank/DDBJ databases">
        <title>Enrichment on poylsaccharides allowed isolation of novel metabolic and taxonomic groups of Haloarchaea.</title>
        <authorList>
            <person name="Sorokin D.Y."/>
            <person name="Elcheninov A.G."/>
            <person name="Khizhniak T.V."/>
            <person name="Kolganova T.V."/>
            <person name="Kublanov I.V."/>
        </authorList>
    </citation>
    <scope>NUCLEOTIDE SEQUENCE [LARGE SCALE GENOMIC DNA]</scope>
    <source>
        <strain evidence="2 3">AArc-m2/3/4</strain>
    </source>
</reference>
<keyword evidence="1" id="KW-0472">Membrane</keyword>
<evidence type="ECO:0000256" key="1">
    <source>
        <dbReference type="SAM" id="Phobius"/>
    </source>
</evidence>
<keyword evidence="1" id="KW-1133">Transmembrane helix</keyword>
<proteinExistence type="predicted"/>
<organism evidence="2 3">
    <name type="scientific">Natronoglomus mannanivorans</name>
    <dbReference type="NCBI Taxonomy" id="2979990"/>
    <lineage>
        <taxon>Archaea</taxon>
        <taxon>Methanobacteriati</taxon>
        <taxon>Methanobacteriota</taxon>
        <taxon>Stenosarchaea group</taxon>
        <taxon>Halobacteria</taxon>
        <taxon>Halobacteriales</taxon>
        <taxon>Natrialbaceae</taxon>
        <taxon>Natronoglomus</taxon>
    </lineage>
</organism>
<keyword evidence="1" id="KW-0812">Transmembrane</keyword>
<comment type="caution">
    <text evidence="2">The sequence shown here is derived from an EMBL/GenBank/DDBJ whole genome shotgun (WGS) entry which is preliminary data.</text>
</comment>
<name>A0ABT2QAW2_9EURY</name>
<feature type="transmembrane region" description="Helical" evidence="1">
    <location>
        <begin position="40"/>
        <end position="67"/>
    </location>
</feature>
<evidence type="ECO:0000313" key="3">
    <source>
        <dbReference type="Proteomes" id="UP001320972"/>
    </source>
</evidence>
<accession>A0ABT2QAW2</accession>
<dbReference type="Proteomes" id="UP001320972">
    <property type="component" value="Unassembled WGS sequence"/>
</dbReference>
<gene>
    <name evidence="2" type="ORF">OB955_04860</name>
</gene>
<dbReference type="EMBL" id="JAOPKB010000002">
    <property type="protein sequence ID" value="MCU4972064.1"/>
    <property type="molecule type" value="Genomic_DNA"/>
</dbReference>
<keyword evidence="3" id="KW-1185">Reference proteome</keyword>
<evidence type="ECO:0000313" key="2">
    <source>
        <dbReference type="EMBL" id="MCU4972064.1"/>
    </source>
</evidence>